<dbReference type="PANTHER" id="PTHR41259:SF1">
    <property type="entry name" value="DOUBLE-STRAND BREAK REPAIR RAD50 ATPASE, PUTATIVE-RELATED"/>
    <property type="match status" value="1"/>
</dbReference>
<feature type="domain" description="YhaN AAA" evidence="2">
    <location>
        <begin position="1"/>
        <end position="201"/>
    </location>
</feature>
<gene>
    <name evidence="3" type="ORF">ACFFLI_09075</name>
</gene>
<evidence type="ECO:0000313" key="3">
    <source>
        <dbReference type="EMBL" id="MFB9770010.1"/>
    </source>
</evidence>
<evidence type="ECO:0000256" key="1">
    <source>
        <dbReference type="SAM" id="Coils"/>
    </source>
</evidence>
<reference evidence="3 4" key="1">
    <citation type="submission" date="2024-09" db="EMBL/GenBank/DDBJ databases">
        <authorList>
            <person name="Sun Q."/>
            <person name="Mori K."/>
        </authorList>
    </citation>
    <scope>NUCLEOTIDE SEQUENCE [LARGE SCALE GENOMIC DNA]</scope>
    <source>
        <strain evidence="3 4">TBRC 4576</strain>
    </source>
</reference>
<proteinExistence type="predicted"/>
<evidence type="ECO:0000313" key="4">
    <source>
        <dbReference type="Proteomes" id="UP001589691"/>
    </source>
</evidence>
<dbReference type="RefSeq" id="WP_137641701.1">
    <property type="nucleotide sequence ID" value="NZ_BJEA01000002.1"/>
</dbReference>
<sequence>MWIKRVEIAGFGQFKQREFELADGLQVLYGANESGKSTLRAFILGMLFGFPSRRHPLERYEPKETSQYGGALDLVVNGTVYRLTRLGDQPATLVNLTTGVAQPMALLEKWLAPYDQTRYKQLFTFNQAELTALRTLSPADLNAQLQQVGLVGSAPWRATKDALRTTADELYKPRGRKPELNAALKRYQQLSAQVASAGANYEDYQRLQAEIQHLQADQTRLQRAQTQLNGQQQRLANLRNQWPVYQQLQRLTATSGQADAQLSAASVQQYQTLAQQRAELQHTLASARQQLSEQPVDDESQGLMGFYVQHQTEFEALEAELPTLQQALGQAQTLAQQAQTAQSAYDAQQAAHPELMACLAPSKRTALAQLKVALADEAPTRQQQTQHRTSWDWRLPVGGVALVAGIFLPLGGFKWLLIVAGLVLLGRLGYEELGGHPATAAATSDPLAERLTALGLPATLSPNQAREQLELIAALQRAQTATTHAQQQLAAQHATVWRQLEPYQFAANWVPVDQQDLAGSVQRVTAFYERLHQLMQRQTMAGPDFAYTQRQVQQLTERVRQVTGQLQALAERNQLADVDTLAQAVDAQAVQTANTSAAAQLEAQLPAADRTALAAYASVDALQAEMTSLRQQQADQQEQLTAKTAALVTAQTQLNRLTEDGRYTSLRQQQADLQTEITVMARQWLTRQLGAQWIETTLQRLTDQQLPAVLERASAYFAQLTLKRYNKISLNGSTLVVLTTDQRRFAVAELSTATKEQLYLAVRLALIAHLGPQAQLPLMIDDGLVNFDVERRRAAWQLLATVAGAHQLLYFTNEPAARTAIPGAAVYELA</sequence>
<feature type="coiled-coil region" evidence="1">
    <location>
        <begin position="187"/>
        <end position="241"/>
    </location>
</feature>
<dbReference type="Proteomes" id="UP001589691">
    <property type="component" value="Unassembled WGS sequence"/>
</dbReference>
<comment type="caution">
    <text evidence="3">The sequence shown here is derived from an EMBL/GenBank/DDBJ whole genome shotgun (WGS) entry which is preliminary data.</text>
</comment>
<name>A0ABV5WV58_9LACO</name>
<dbReference type="Gene3D" id="3.40.50.300">
    <property type="entry name" value="P-loop containing nucleotide triphosphate hydrolases"/>
    <property type="match status" value="2"/>
</dbReference>
<protein>
    <submittedName>
        <fullName evidence="3">AAA family ATPase</fullName>
    </submittedName>
</protein>
<dbReference type="SUPFAM" id="SSF52540">
    <property type="entry name" value="P-loop containing nucleoside triphosphate hydrolases"/>
    <property type="match status" value="1"/>
</dbReference>
<dbReference type="InterPro" id="IPR027417">
    <property type="entry name" value="P-loop_NTPase"/>
</dbReference>
<dbReference type="PANTHER" id="PTHR41259">
    <property type="entry name" value="DOUBLE-STRAND BREAK REPAIR RAD50 ATPASE, PUTATIVE-RELATED"/>
    <property type="match status" value="1"/>
</dbReference>
<accession>A0ABV5WV58</accession>
<dbReference type="EMBL" id="JBHLZY010000022">
    <property type="protein sequence ID" value="MFB9770010.1"/>
    <property type="molecule type" value="Genomic_DNA"/>
</dbReference>
<evidence type="ECO:0000259" key="2">
    <source>
        <dbReference type="Pfam" id="PF13514"/>
    </source>
</evidence>
<dbReference type="Pfam" id="PF13514">
    <property type="entry name" value="AAA_27"/>
    <property type="match status" value="1"/>
</dbReference>
<organism evidence="3 4">
    <name type="scientific">Lactiplantibacillus modestisalitolerans</name>
    <dbReference type="NCBI Taxonomy" id="1457219"/>
    <lineage>
        <taxon>Bacteria</taxon>
        <taxon>Bacillati</taxon>
        <taxon>Bacillota</taxon>
        <taxon>Bacilli</taxon>
        <taxon>Lactobacillales</taxon>
        <taxon>Lactobacillaceae</taxon>
        <taxon>Lactiplantibacillus</taxon>
    </lineage>
</organism>
<feature type="coiled-coil region" evidence="1">
    <location>
        <begin position="270"/>
        <end position="327"/>
    </location>
</feature>
<keyword evidence="4" id="KW-1185">Reference proteome</keyword>
<keyword evidence="1" id="KW-0175">Coiled coil</keyword>
<dbReference type="InterPro" id="IPR038734">
    <property type="entry name" value="YhaN_AAA"/>
</dbReference>